<evidence type="ECO:0000256" key="11">
    <source>
        <dbReference type="ARBA" id="ARBA00023204"/>
    </source>
</evidence>
<dbReference type="PANTHER" id="PTHR11070:SF23">
    <property type="entry name" value="RECBCD ENZYME SUBUNIT RECB"/>
    <property type="match status" value="1"/>
</dbReference>
<evidence type="ECO:0000256" key="3">
    <source>
        <dbReference type="ARBA" id="ARBA00022741"/>
    </source>
</evidence>
<feature type="active site" description="For nuclease activity" evidence="15">
    <location>
        <position position="1122"/>
    </location>
</feature>
<evidence type="ECO:0000256" key="7">
    <source>
        <dbReference type="ARBA" id="ARBA00022839"/>
    </source>
</evidence>
<dbReference type="PROSITE" id="PS51198">
    <property type="entry name" value="UVRD_HELICASE_ATP_BIND"/>
    <property type="match status" value="1"/>
</dbReference>
<accession>I3DIB1</accession>
<dbReference type="InterPro" id="IPR011604">
    <property type="entry name" value="PDDEXK-like_dom_sf"/>
</dbReference>
<keyword evidence="5 15" id="KW-0378">Hydrolase</keyword>
<dbReference type="InterPro" id="IPR000212">
    <property type="entry name" value="DNA_helicase_UvrD/REP"/>
</dbReference>
<keyword evidence="12 15" id="KW-0413">Isomerase</keyword>
<keyword evidence="11 15" id="KW-0234">DNA repair</keyword>
<evidence type="ECO:0000256" key="10">
    <source>
        <dbReference type="ARBA" id="ARBA00023125"/>
    </source>
</evidence>
<dbReference type="EC" id="5.6.2.4" evidence="15"/>
<dbReference type="SUPFAM" id="SSF52980">
    <property type="entry name" value="Restriction endonuclease-like"/>
    <property type="match status" value="1"/>
</dbReference>
<evidence type="ECO:0000256" key="12">
    <source>
        <dbReference type="ARBA" id="ARBA00023235"/>
    </source>
</evidence>
<evidence type="ECO:0000313" key="20">
    <source>
        <dbReference type="Proteomes" id="UP000006457"/>
    </source>
</evidence>
<dbReference type="Pfam" id="PF00580">
    <property type="entry name" value="UvrD-helicase"/>
    <property type="match status" value="1"/>
</dbReference>
<dbReference type="eggNOG" id="COG1074">
    <property type="taxonomic scope" value="Bacteria"/>
</dbReference>
<keyword evidence="6 15" id="KW-0347">Helicase</keyword>
<gene>
    <name evidence="15 19" type="primary">recB</name>
    <name evidence="19" type="ORF">HMPREF1052_0191</name>
</gene>
<dbReference type="InterPro" id="IPR011335">
    <property type="entry name" value="Restrct_endonuc-II-like"/>
</dbReference>
<evidence type="ECO:0000256" key="13">
    <source>
        <dbReference type="ARBA" id="ARBA00034617"/>
    </source>
</evidence>
<feature type="binding site" evidence="16">
    <location>
        <begin position="23"/>
        <end position="30"/>
    </location>
    <ligand>
        <name>ATP</name>
        <dbReference type="ChEBI" id="CHEBI:30616"/>
    </ligand>
</feature>
<keyword evidence="7 15" id="KW-0269">Exonuclease</keyword>
<dbReference type="NCBIfam" id="TIGR00609">
    <property type="entry name" value="recB"/>
    <property type="match status" value="1"/>
</dbReference>
<evidence type="ECO:0000256" key="6">
    <source>
        <dbReference type="ARBA" id="ARBA00022806"/>
    </source>
</evidence>
<dbReference type="Pfam" id="PF13361">
    <property type="entry name" value="UvrD_C"/>
    <property type="match status" value="2"/>
</dbReference>
<keyword evidence="4 15" id="KW-0227">DNA damage</keyword>
<dbReference type="InterPro" id="IPR004586">
    <property type="entry name" value="RecB"/>
</dbReference>
<dbReference type="GO" id="GO:0005524">
    <property type="term" value="F:ATP binding"/>
    <property type="evidence" value="ECO:0007669"/>
    <property type="project" value="UniProtKB-UniRule"/>
</dbReference>
<keyword evidence="9 15" id="KW-0460">Magnesium</keyword>
<dbReference type="PATRIC" id="fig|1095749.3.peg.425"/>
<evidence type="ECO:0000259" key="18">
    <source>
        <dbReference type="PROSITE" id="PS51217"/>
    </source>
</evidence>
<dbReference type="CDD" id="cd22352">
    <property type="entry name" value="RecB_C-like"/>
    <property type="match status" value="1"/>
</dbReference>
<feature type="region of interest" description="DNA-binding and helicase activity, interacts with RecC" evidence="15">
    <location>
        <begin position="1"/>
        <end position="868"/>
    </location>
</feature>
<dbReference type="GO" id="GO:0008854">
    <property type="term" value="F:exodeoxyribonuclease V activity"/>
    <property type="evidence" value="ECO:0007669"/>
    <property type="project" value="UniProtKB-EC"/>
</dbReference>
<dbReference type="EMBL" id="AJSX01000007">
    <property type="protein sequence ID" value="EIJ71454.1"/>
    <property type="molecule type" value="Genomic_DNA"/>
</dbReference>
<organism evidence="19 20">
    <name type="scientific">Pasteurella bettyae CCUG 2042</name>
    <dbReference type="NCBI Taxonomy" id="1095749"/>
    <lineage>
        <taxon>Bacteria</taxon>
        <taxon>Pseudomonadati</taxon>
        <taxon>Pseudomonadota</taxon>
        <taxon>Gammaproteobacteria</taxon>
        <taxon>Pasteurellales</taxon>
        <taxon>Pasteurellaceae</taxon>
        <taxon>Pasteurella</taxon>
    </lineage>
</organism>
<dbReference type="Proteomes" id="UP000006457">
    <property type="component" value="Unassembled WGS sequence"/>
</dbReference>
<feature type="binding site" evidence="15">
    <location>
        <position position="1109"/>
    </location>
    <ligand>
        <name>Mg(2+)</name>
        <dbReference type="ChEBI" id="CHEBI:18420"/>
    </ligand>
</feature>
<evidence type="ECO:0000256" key="9">
    <source>
        <dbReference type="ARBA" id="ARBA00022842"/>
    </source>
</evidence>
<evidence type="ECO:0000256" key="1">
    <source>
        <dbReference type="ARBA" id="ARBA00022722"/>
    </source>
</evidence>
<dbReference type="GO" id="GO:0000724">
    <property type="term" value="P:double-strand break repair via homologous recombination"/>
    <property type="evidence" value="ECO:0007669"/>
    <property type="project" value="UniProtKB-UniRule"/>
</dbReference>
<keyword evidence="10 15" id="KW-0238">DNA-binding</keyword>
<evidence type="ECO:0000256" key="8">
    <source>
        <dbReference type="ARBA" id="ARBA00022840"/>
    </source>
</evidence>
<evidence type="ECO:0000256" key="15">
    <source>
        <dbReference type="HAMAP-Rule" id="MF_01485"/>
    </source>
</evidence>
<dbReference type="GO" id="GO:0043138">
    <property type="term" value="F:3'-5' DNA helicase activity"/>
    <property type="evidence" value="ECO:0007669"/>
    <property type="project" value="UniProtKB-UniRule"/>
</dbReference>
<comment type="domain">
    <text evidence="15">The N-terminal DNA-binding domain is a ssDNA-dependent ATPase and has ATP-dependent 3'-5' helicase function. This domain interacts with RecC.</text>
</comment>
<dbReference type="GO" id="GO:0000287">
    <property type="term" value="F:magnesium ion binding"/>
    <property type="evidence" value="ECO:0007669"/>
    <property type="project" value="UniProtKB-UniRule"/>
</dbReference>
<evidence type="ECO:0000256" key="4">
    <source>
        <dbReference type="ARBA" id="ARBA00022763"/>
    </source>
</evidence>
<comment type="similarity">
    <text evidence="15">Belongs to the helicase family. UvrD subfamily.</text>
</comment>
<evidence type="ECO:0000256" key="5">
    <source>
        <dbReference type="ARBA" id="ARBA00022801"/>
    </source>
</evidence>
<feature type="binding site" evidence="15">
    <location>
        <position position="1122"/>
    </location>
    <ligand>
        <name>Mg(2+)</name>
        <dbReference type="ChEBI" id="CHEBI:18420"/>
    </ligand>
</feature>
<keyword evidence="8 15" id="KW-0067">ATP-binding</keyword>
<comment type="catalytic activity">
    <reaction evidence="15">
        <text>Exonucleolytic cleavage (in the presence of ATP) in either 5'- to 3'- or 3'- to 5'-direction to yield 5'-phosphooligonucleotides.</text>
        <dbReference type="EC" id="3.1.11.5"/>
    </reaction>
</comment>
<comment type="domain">
    <text evidence="15">The C-terminal domain has nuclease activity and interacts with RecD. It interacts with RecA, facilitating its loading onto ssDNA.</text>
</comment>
<dbReference type="HAMAP" id="MF_01485">
    <property type="entry name" value="RecB"/>
    <property type="match status" value="1"/>
</dbReference>
<evidence type="ECO:0000256" key="14">
    <source>
        <dbReference type="ARBA" id="ARBA00048988"/>
    </source>
</evidence>
<evidence type="ECO:0000259" key="17">
    <source>
        <dbReference type="PROSITE" id="PS51198"/>
    </source>
</evidence>
<evidence type="ECO:0000313" key="19">
    <source>
        <dbReference type="EMBL" id="EIJ71454.1"/>
    </source>
</evidence>
<feature type="domain" description="UvrD-like helicase ATP-binding" evidence="17">
    <location>
        <begin position="2"/>
        <end position="472"/>
    </location>
</feature>
<dbReference type="InterPro" id="IPR014017">
    <property type="entry name" value="DNA_helicase_UvrD-like_C"/>
</dbReference>
<keyword evidence="3 15" id="KW-0547">Nucleotide-binding</keyword>
<dbReference type="Gene3D" id="3.90.320.10">
    <property type="match status" value="1"/>
</dbReference>
<dbReference type="Gene3D" id="1.10.486.10">
    <property type="entry name" value="PCRA, domain 4"/>
    <property type="match status" value="1"/>
</dbReference>
<keyword evidence="2 15" id="KW-0479">Metal-binding</keyword>
<feature type="domain" description="UvrD-like helicase C-terminal" evidence="18">
    <location>
        <begin position="489"/>
        <end position="760"/>
    </location>
</feature>
<comment type="miscellaneous">
    <text evidence="15">In the RecBCD complex, RecB has a slow 3'-5' helicase, an exonuclease activity and loads RecA onto ssDNA, RecD has a fast 5'-3' helicase activity, while RecC stimulates the ATPase and processivity of the RecB helicase and contributes to recognition of the Chi site.</text>
</comment>
<reference evidence="19 20" key="1">
    <citation type="submission" date="2012-03" db="EMBL/GenBank/DDBJ databases">
        <authorList>
            <person name="Harkins D.M."/>
            <person name="Madupu R."/>
            <person name="Durkin A.S."/>
            <person name="Torralba M."/>
            <person name="Methe B."/>
            <person name="Sutton G.G."/>
            <person name="Nelson K.E."/>
        </authorList>
    </citation>
    <scope>NUCLEOTIDE SEQUENCE [LARGE SCALE GENOMIC DNA]</scope>
    <source>
        <strain evidence="19 20">CCUG 2042</strain>
    </source>
</reference>
<proteinExistence type="inferred from homology"/>
<dbReference type="GO" id="GO:0009338">
    <property type="term" value="C:exodeoxyribonuclease V complex"/>
    <property type="evidence" value="ECO:0007669"/>
    <property type="project" value="TreeGrafter"/>
</dbReference>
<sequence length="1214" mass="140555">MTKEFFPLNPISTPLNSIVLIEASAGTGKTFTMVSLYLRLLLQIGENCFNKPLSVEEILVVTFTEAATQELRERIRNRIHLAKQQFEQYSENQDKAIFIKTDNEFIVDVVEQLDLKATIQRLKIAEQNMDLAAIYTIHGFCRRMLMQYAFNSGIHFNLELVTDESALLTRLTNELWREHFYPLSFEATNYIYHHLGTPAELLKKIQKFVTNDEIGIDIVDPKLLALNFEDFIHQYIEKDIHELNALKATWLAHEEEIIRLIDEAKDKKLIKGASFKSNHLPGRFQAIREWANNPTDLSIPEALSKYFNQSAMDSYLTKDQPVSHAVFESADKVVIKYQNHPLYVQVFYYHYIQWIKTQLKDYKLNHQEKSFDDLLRLLKEALTSTHGEKLAQLIRQQYPFAMIDEFQDTDSQQYKIFSTIYIAPQNANTGFVMIGDPKQAIYQFRGADIFTYLKAAEQAKQRFTLNKNYRSEENLLHSVNQIFDFTNTQPFLYQNIDFLAVGAGKPQGRFEVNGNTEAPLGFYLGDNPSNEQLAEVCAKTISQWLMGALQNKTGFRTDKGLEALRPKDIAVLVRNGYEAGLVKNALQAFNISSVYLSDRSNVFDCDEAKELLLILEACLNPFSERNVLNAIATSVFCLTSAEIQHLKQNENDWEQWINRFLNYQRTWRHQGVLAMLHQLFLAEQIPQKLINMANGERRVTDLLHLAELLQEATALNESDSALLRWFERQIRGENRQDEQALRLESEQDLVKIVTIHKSKGLEYSIVWLPFIGAKAKGNNSTIATYYNEEKQSVLWDMEKQHNDAVIKESYAEEMRLLYVALTRAKYHLSIGLANEFSAQWNALLYALSEGEIGLDAPKQKYCTTDLLDHLVEKVNQENIARYNIDEVQGEMYSPEKPAKQYQAKISHGNIERDWGVNSFSSLKRMNDLSHAKNKPTELLTLESAVGFSEILDSAKDVDSELSMDFIENNVELNDNVTDYPVGYSPFDFPRGMAVGTALHYFFEKQDFSKPLDDVLIDRLLEIVQLEKSWKEPLIQWMNQLLTTPLLQANSFSLSNLNLKDCVKEMQFYLKIENTLDVKAFNQIIAQYHSIQSEYYEFEQIKGMLKGFIDLAFRHNGQYYVLDYKSNFLGNHLNCYAKEHLSHAIKQEHYDLQYLLYSVAMHRYLKQRLPNYNYDRDFGGILYCFVRGMNGKNANYGVYFDKPQRALIECLDKLF</sequence>
<comment type="catalytic activity">
    <reaction evidence="14 15">
        <text>ATP + H2O = ADP + phosphate + H(+)</text>
        <dbReference type="Rhea" id="RHEA:13065"/>
        <dbReference type="ChEBI" id="CHEBI:15377"/>
        <dbReference type="ChEBI" id="CHEBI:15378"/>
        <dbReference type="ChEBI" id="CHEBI:30616"/>
        <dbReference type="ChEBI" id="CHEBI:43474"/>
        <dbReference type="ChEBI" id="CHEBI:456216"/>
        <dbReference type="EC" id="5.6.2.4"/>
    </reaction>
</comment>
<dbReference type="EC" id="3.1.11.5" evidence="15"/>
<comment type="cofactor">
    <cofactor evidence="15">
        <name>Mg(2+)</name>
        <dbReference type="ChEBI" id="CHEBI:18420"/>
    </cofactor>
    <text evidence="15">Binds 1 Mg(2+) ion per subunit.</text>
</comment>
<dbReference type="PROSITE" id="PS51217">
    <property type="entry name" value="UVRD_HELICASE_CTER"/>
    <property type="match status" value="1"/>
</dbReference>
<comment type="catalytic activity">
    <reaction evidence="13 15">
        <text>Couples ATP hydrolysis with the unwinding of duplex DNA by translocating in the 3'-5' direction.</text>
        <dbReference type="EC" id="5.6.2.4"/>
    </reaction>
</comment>
<dbReference type="InterPro" id="IPR027417">
    <property type="entry name" value="P-loop_NTPase"/>
</dbReference>
<dbReference type="PANTHER" id="PTHR11070">
    <property type="entry name" value="UVRD / RECB / PCRA DNA HELICASE FAMILY MEMBER"/>
    <property type="match status" value="1"/>
</dbReference>
<dbReference type="GO" id="GO:0003677">
    <property type="term" value="F:DNA binding"/>
    <property type="evidence" value="ECO:0007669"/>
    <property type="project" value="UniProtKB-UniRule"/>
</dbReference>
<protein>
    <recommendedName>
        <fullName evidence="15">RecBCD enzyme subunit RecB</fullName>
        <ecNumber evidence="15">3.1.11.5</ecNumber>
        <ecNumber evidence="15">5.6.2.4</ecNumber>
    </recommendedName>
    <alternativeName>
        <fullName evidence="15">DNA 3'-5' helicase subunit RecB</fullName>
    </alternativeName>
    <alternativeName>
        <fullName evidence="15">Exonuclease V subunit RecB</fullName>
        <shortName evidence="15">ExoV subunit RecB</shortName>
    </alternativeName>
    <alternativeName>
        <fullName evidence="15">Helicase/nuclease RecBCD subunit RecB</fullName>
    </alternativeName>
</protein>
<dbReference type="GO" id="GO:0005829">
    <property type="term" value="C:cytosol"/>
    <property type="evidence" value="ECO:0007669"/>
    <property type="project" value="TreeGrafter"/>
</dbReference>
<comment type="function">
    <text evidence="15">A helicase/nuclease that prepares dsDNA breaks (DSB) for recombinational DNA repair. Binds to DSBs and unwinds DNA via a highly rapid and processive ATP-dependent bidirectional helicase activity. Unwinds dsDNA until it encounters a Chi (crossover hotspot instigator) sequence from the 3' direction. Cuts ssDNA a few nucleotides 3' to the Chi site. The properties and activities of the enzyme are changed at Chi. The Chi-altered holoenzyme produces a long 3'-ssDNA overhang and facilitates RecA-binding to the ssDNA for homologous DNA recombination and repair. Holoenzyme degrades any linearized DNA that is unable to undergo homologous recombination. In the holoenzyme this subunit contributes ATPase, 3'-5' helicase, exonuclease activity and loads RecA onto ssDNA.</text>
</comment>
<evidence type="ECO:0000256" key="2">
    <source>
        <dbReference type="ARBA" id="ARBA00022723"/>
    </source>
</evidence>
<keyword evidence="1 15" id="KW-0540">Nuclease</keyword>
<feature type="region of interest" description="Nuclease activity, interacts with RecD and RecA" evidence="15">
    <location>
        <begin position="913"/>
        <end position="1214"/>
    </location>
</feature>
<evidence type="ECO:0000256" key="16">
    <source>
        <dbReference type="PROSITE-ProRule" id="PRU00560"/>
    </source>
</evidence>
<comment type="subunit">
    <text evidence="15">Heterotrimer of RecB, RecC and RecD. All subunits contribute to DNA-binding. Interacts with RecA.</text>
</comment>
<dbReference type="RefSeq" id="WP_005758972.1">
    <property type="nucleotide sequence ID" value="NZ_AJSX01000007.1"/>
</dbReference>
<keyword evidence="20" id="KW-1185">Reference proteome</keyword>
<dbReference type="SUPFAM" id="SSF52540">
    <property type="entry name" value="P-loop containing nucleoside triphosphate hydrolases"/>
    <property type="match status" value="1"/>
</dbReference>
<dbReference type="GO" id="GO:0016887">
    <property type="term" value="F:ATP hydrolysis activity"/>
    <property type="evidence" value="ECO:0007669"/>
    <property type="project" value="RHEA"/>
</dbReference>
<feature type="binding site" evidence="15">
    <location>
        <position position="999"/>
    </location>
    <ligand>
        <name>Mg(2+)</name>
        <dbReference type="ChEBI" id="CHEBI:18420"/>
    </ligand>
</feature>
<dbReference type="OrthoDB" id="9810135at2"/>
<dbReference type="AlphaFoldDB" id="I3DIB1"/>
<name>I3DIB1_9PAST</name>
<dbReference type="InterPro" id="IPR014016">
    <property type="entry name" value="UvrD-like_ATP-bd"/>
</dbReference>
<dbReference type="Gene3D" id="3.40.50.300">
    <property type="entry name" value="P-loop containing nucleotide triphosphate hydrolases"/>
    <property type="match status" value="2"/>
</dbReference>
<dbReference type="Gene3D" id="1.10.3170.10">
    <property type="entry name" value="Recbcd, chain B, domain 2"/>
    <property type="match status" value="1"/>
</dbReference>
<comment type="caution">
    <text evidence="19">The sequence shown here is derived from an EMBL/GenBank/DDBJ whole genome shotgun (WGS) entry which is preliminary data.</text>
</comment>